<gene>
    <name evidence="1" type="ORF">B0T26DRAFT_210369</name>
</gene>
<dbReference type="EMBL" id="JAUIRO010000003">
    <property type="protein sequence ID" value="KAK0722257.1"/>
    <property type="molecule type" value="Genomic_DNA"/>
</dbReference>
<dbReference type="GeneID" id="85317065"/>
<comment type="caution">
    <text evidence="1">The sequence shown here is derived from an EMBL/GenBank/DDBJ whole genome shotgun (WGS) entry which is preliminary data.</text>
</comment>
<dbReference type="RefSeq" id="XP_060298181.1">
    <property type="nucleotide sequence ID" value="XM_060433795.1"/>
</dbReference>
<protein>
    <submittedName>
        <fullName evidence="1">Uncharacterized protein</fullName>
    </submittedName>
</protein>
<sequence length="209" mass="22733">MYIPRYIQYSVYKIKCPRHDTAPYRGHVACNASIYKVWNLRRYTGCWQRESSLKPAFHSLWHPPLAARNTASMSTDGNRAPLPPALPTLGCVTVTGHHGNTVLPPAEIHGPLLLGLFSSPGPFAQVTGGTFAVTALSAHSRAILPHITWLHMPREKKGRPSCHNVSAHGPFGESAITNPSPSIIANITLPFLLPMPTNARAGSPSHPYP</sequence>
<proteinExistence type="predicted"/>
<organism evidence="1 2">
    <name type="scientific">Lasiosphaeria miniovina</name>
    <dbReference type="NCBI Taxonomy" id="1954250"/>
    <lineage>
        <taxon>Eukaryota</taxon>
        <taxon>Fungi</taxon>
        <taxon>Dikarya</taxon>
        <taxon>Ascomycota</taxon>
        <taxon>Pezizomycotina</taxon>
        <taxon>Sordariomycetes</taxon>
        <taxon>Sordariomycetidae</taxon>
        <taxon>Sordariales</taxon>
        <taxon>Lasiosphaeriaceae</taxon>
        <taxon>Lasiosphaeria</taxon>
    </lineage>
</organism>
<keyword evidence="2" id="KW-1185">Reference proteome</keyword>
<evidence type="ECO:0000313" key="2">
    <source>
        <dbReference type="Proteomes" id="UP001172101"/>
    </source>
</evidence>
<reference evidence="1" key="1">
    <citation type="submission" date="2023-06" db="EMBL/GenBank/DDBJ databases">
        <title>Genome-scale phylogeny and comparative genomics of the fungal order Sordariales.</title>
        <authorList>
            <consortium name="Lawrence Berkeley National Laboratory"/>
            <person name="Hensen N."/>
            <person name="Bonometti L."/>
            <person name="Westerberg I."/>
            <person name="Brannstrom I.O."/>
            <person name="Guillou S."/>
            <person name="Cros-Aarteil S."/>
            <person name="Calhoun S."/>
            <person name="Haridas S."/>
            <person name="Kuo A."/>
            <person name="Mondo S."/>
            <person name="Pangilinan J."/>
            <person name="Riley R."/>
            <person name="LaButti K."/>
            <person name="Andreopoulos B."/>
            <person name="Lipzen A."/>
            <person name="Chen C."/>
            <person name="Yanf M."/>
            <person name="Daum C."/>
            <person name="Ng V."/>
            <person name="Clum A."/>
            <person name="Steindorff A."/>
            <person name="Ohm R."/>
            <person name="Martin F."/>
            <person name="Silar P."/>
            <person name="Natvig D."/>
            <person name="Lalanne C."/>
            <person name="Gautier V."/>
            <person name="Ament-velasquez S.L."/>
            <person name="Kruys A."/>
            <person name="Hutchinson M.I."/>
            <person name="Powell A.J."/>
            <person name="Barry K."/>
            <person name="Miller A.N."/>
            <person name="Grigoriev I.V."/>
            <person name="Debuchy R."/>
            <person name="Gladieux P."/>
            <person name="Thoren M.H."/>
            <person name="Johannesson H."/>
        </authorList>
    </citation>
    <scope>NUCLEOTIDE SEQUENCE</scope>
    <source>
        <strain evidence="1">SMH2392-1A</strain>
    </source>
</reference>
<dbReference type="AlphaFoldDB" id="A0AA40E274"/>
<accession>A0AA40E274</accession>
<dbReference type="Proteomes" id="UP001172101">
    <property type="component" value="Unassembled WGS sequence"/>
</dbReference>
<name>A0AA40E274_9PEZI</name>
<evidence type="ECO:0000313" key="1">
    <source>
        <dbReference type="EMBL" id="KAK0722257.1"/>
    </source>
</evidence>